<evidence type="ECO:0000256" key="3">
    <source>
        <dbReference type="ARBA" id="ARBA00023004"/>
    </source>
</evidence>
<keyword evidence="7" id="KW-1185">Reference proteome</keyword>
<evidence type="ECO:0000259" key="5">
    <source>
        <dbReference type="Pfam" id="PF00149"/>
    </source>
</evidence>
<comment type="similarity">
    <text evidence="4">Belongs to the cyclic nucleotide phosphodiesterase class-III family.</text>
</comment>
<reference evidence="7" key="1">
    <citation type="journal article" date="2019" name="Int. J. Syst. Evol. Microbiol.">
        <title>The Global Catalogue of Microorganisms (GCM) 10K type strain sequencing project: providing services to taxonomists for standard genome sequencing and annotation.</title>
        <authorList>
            <consortium name="The Broad Institute Genomics Platform"/>
            <consortium name="The Broad Institute Genome Sequencing Center for Infectious Disease"/>
            <person name="Wu L."/>
            <person name="Ma J."/>
        </authorList>
    </citation>
    <scope>NUCLEOTIDE SEQUENCE [LARGE SCALE GENOMIC DNA]</scope>
    <source>
        <strain evidence="7">JCM 16914</strain>
    </source>
</reference>
<evidence type="ECO:0000313" key="6">
    <source>
        <dbReference type="EMBL" id="GAA3898195.1"/>
    </source>
</evidence>
<comment type="caution">
    <text evidence="6">The sequence shown here is derived from an EMBL/GenBank/DDBJ whole genome shotgun (WGS) entry which is preliminary data.</text>
</comment>
<accession>A0ABP7LEP1</accession>
<evidence type="ECO:0000313" key="7">
    <source>
        <dbReference type="Proteomes" id="UP001500133"/>
    </source>
</evidence>
<sequence length="256" mass="27208">MTDLHLHADPAARSRTGVPFSRLQAVVAAASAEQPDAVVVTGDISQDETAASYAAAARLLDTLACPWHWLPGNHDRLERMAAERAPPAAVDLGGWRMLLLDTQVPGAPYGRLGVRKLAAMATQLDKDRRPTLIAMHHPPVAVGAAWMDAIGLADCDAFWRTLAGYPQVRTVLFGHAHQTFAGQRQNAGRTVDVYGCPAAADQFLPGATHFAVDPDASPGYRVLALDGGHLSTRVVRVCDAYSGALQEKAARPVPGV</sequence>
<feature type="domain" description="Calcineurin-like phosphoesterase" evidence="5">
    <location>
        <begin position="2"/>
        <end position="178"/>
    </location>
</feature>
<evidence type="ECO:0000256" key="1">
    <source>
        <dbReference type="ARBA" id="ARBA00022723"/>
    </source>
</evidence>
<name>A0ABP7LEP1_9GAMM</name>
<organism evidence="6 7">
    <name type="scientific">Halomonas cibimaris</name>
    <dbReference type="NCBI Taxonomy" id="657012"/>
    <lineage>
        <taxon>Bacteria</taxon>
        <taxon>Pseudomonadati</taxon>
        <taxon>Pseudomonadota</taxon>
        <taxon>Gammaproteobacteria</taxon>
        <taxon>Oceanospirillales</taxon>
        <taxon>Halomonadaceae</taxon>
        <taxon>Halomonas</taxon>
    </lineage>
</organism>
<dbReference type="Proteomes" id="UP001500133">
    <property type="component" value="Unassembled WGS sequence"/>
</dbReference>
<dbReference type="InterPro" id="IPR029052">
    <property type="entry name" value="Metallo-depent_PP-like"/>
</dbReference>
<gene>
    <name evidence="6" type="primary">cpdA</name>
    <name evidence="6" type="ORF">GCM10022228_06070</name>
</gene>
<dbReference type="Gene3D" id="3.60.21.10">
    <property type="match status" value="1"/>
</dbReference>
<keyword evidence="2" id="KW-0378">Hydrolase</keyword>
<keyword evidence="3" id="KW-0408">Iron</keyword>
<proteinExistence type="inferred from homology"/>
<keyword evidence="1" id="KW-0479">Metal-binding</keyword>
<dbReference type="Pfam" id="PF00149">
    <property type="entry name" value="Metallophos"/>
    <property type="match status" value="1"/>
</dbReference>
<dbReference type="SUPFAM" id="SSF56300">
    <property type="entry name" value="Metallo-dependent phosphatases"/>
    <property type="match status" value="1"/>
</dbReference>
<dbReference type="PANTHER" id="PTHR42988:SF2">
    <property type="entry name" value="CYCLIC NUCLEOTIDE PHOSPHODIESTERASE CBUA0032-RELATED"/>
    <property type="match status" value="1"/>
</dbReference>
<dbReference type="EMBL" id="BAAAZT010000023">
    <property type="protein sequence ID" value="GAA3898195.1"/>
    <property type="molecule type" value="Genomic_DNA"/>
</dbReference>
<dbReference type="InterPro" id="IPR050884">
    <property type="entry name" value="CNP_phosphodiesterase-III"/>
</dbReference>
<dbReference type="InterPro" id="IPR004843">
    <property type="entry name" value="Calcineurin-like_PHP"/>
</dbReference>
<dbReference type="PANTHER" id="PTHR42988">
    <property type="entry name" value="PHOSPHOHYDROLASE"/>
    <property type="match status" value="1"/>
</dbReference>
<evidence type="ECO:0000256" key="4">
    <source>
        <dbReference type="ARBA" id="ARBA00025742"/>
    </source>
</evidence>
<evidence type="ECO:0000256" key="2">
    <source>
        <dbReference type="ARBA" id="ARBA00022801"/>
    </source>
</evidence>
<protein>
    <submittedName>
        <fullName evidence="6">3',5'-cyclic-AMP phosphodiesterase</fullName>
    </submittedName>
</protein>